<organism evidence="7 8">
    <name type="scientific">Roseofilum casamattae BLCC-M143</name>
    <dbReference type="NCBI Taxonomy" id="3022442"/>
    <lineage>
        <taxon>Bacteria</taxon>
        <taxon>Bacillati</taxon>
        <taxon>Cyanobacteriota</taxon>
        <taxon>Cyanophyceae</taxon>
        <taxon>Desertifilales</taxon>
        <taxon>Desertifilaceae</taxon>
        <taxon>Roseofilum</taxon>
        <taxon>Roseofilum casamattae</taxon>
    </lineage>
</organism>
<evidence type="ECO:0000259" key="6">
    <source>
        <dbReference type="PROSITE" id="PS51721"/>
    </source>
</evidence>
<dbReference type="EMBL" id="JAQOSQ010000010">
    <property type="protein sequence ID" value="MDJ1183857.1"/>
    <property type="molecule type" value="Genomic_DNA"/>
</dbReference>
<dbReference type="Gene3D" id="2.40.50.140">
    <property type="entry name" value="Nucleic acid-binding proteins"/>
    <property type="match status" value="1"/>
</dbReference>
<keyword evidence="3" id="KW-0862">Zinc</keyword>
<sequence>MDRGREVVGTVVAVQANFYRVRFHNSDMPQGELLCTRRSRLKKIGQRVMVGDRVRVEDPDWAGGRGAIAEVYPRRTELSRPPVANADRILLVFSAGQPSLDPHQLSRFLVKAESTELSLLLCLSKCDLVSTQWQEQWEQRLEEWGYSPLWISTVSQEGIATLKQELAEGVTIVAGPSGVGKSSLINELIPQLRLRVANVSGKLQRGRHTTRHVELFQLPTGGLLADTPGFNQPDLDTSPEELARYFPEARQRMESESCQFKDCLHTDEPHCSVRGEWERYEHYQIFLQEAIAQQEQRDRTRDPESVVKRKTKRKGDRYCEPKLELKKYRRLSRRKQHQLLEEQELDELYDERELEDIVD</sequence>
<comment type="caution">
    <text evidence="7">The sequence shown here is derived from an EMBL/GenBank/DDBJ whole genome shotgun (WGS) entry which is preliminary data.</text>
</comment>
<evidence type="ECO:0000313" key="7">
    <source>
        <dbReference type="EMBL" id="MDJ1183857.1"/>
    </source>
</evidence>
<keyword evidence="2 3" id="KW-0342">GTP-binding</keyword>
<dbReference type="Gene3D" id="1.10.40.50">
    <property type="entry name" value="Probable gtpase engc, domain 3"/>
    <property type="match status" value="1"/>
</dbReference>
<dbReference type="Gene3D" id="3.40.50.300">
    <property type="entry name" value="P-loop containing nucleotide triphosphate hydrolases"/>
    <property type="match status" value="1"/>
</dbReference>
<feature type="binding site" evidence="3">
    <location>
        <begin position="175"/>
        <end position="183"/>
    </location>
    <ligand>
        <name>GTP</name>
        <dbReference type="ChEBI" id="CHEBI:37565"/>
    </ligand>
</feature>
<dbReference type="GO" id="GO:0016787">
    <property type="term" value="F:hydrolase activity"/>
    <property type="evidence" value="ECO:0007669"/>
    <property type="project" value="UniProtKB-KW"/>
</dbReference>
<keyword evidence="3" id="KW-0699">rRNA-binding</keyword>
<dbReference type="PANTHER" id="PTHR32120:SF11">
    <property type="entry name" value="SMALL RIBOSOMAL SUBUNIT BIOGENESIS GTPASE RSGA 1, MITOCHONDRIAL-RELATED"/>
    <property type="match status" value="1"/>
</dbReference>
<comment type="function">
    <text evidence="3">One of several proteins that assist in the late maturation steps of the functional core of the 30S ribosomal subunit. Helps release RbfA from mature subunits. May play a role in the assembly of ribosomal proteins into the subunit. Circularly permuted GTPase that catalyzes slow GTP hydrolysis, GTPase activity is stimulated by the 30S ribosomal subunit.</text>
</comment>
<evidence type="ECO:0000256" key="2">
    <source>
        <dbReference type="ARBA" id="ARBA00023134"/>
    </source>
</evidence>
<reference evidence="7 8" key="1">
    <citation type="submission" date="2023-01" db="EMBL/GenBank/DDBJ databases">
        <title>Novel diversity within Roseofilum (Cyanobacteria; Desertifilaceae) from marine benthic mats with descriptions of four novel species.</title>
        <authorList>
            <person name="Wang Y."/>
            <person name="Berthold D.E."/>
            <person name="Hu J."/>
            <person name="Lefler F.W."/>
            <person name="Laughinghouse H.D. IV."/>
        </authorList>
    </citation>
    <scope>NUCLEOTIDE SEQUENCE [LARGE SCALE GENOMIC DNA]</scope>
    <source>
        <strain evidence="7 8">BLCC-M143</strain>
    </source>
</reference>
<dbReference type="PROSITE" id="PS51721">
    <property type="entry name" value="G_CP"/>
    <property type="match status" value="1"/>
</dbReference>
<comment type="cofactor">
    <cofactor evidence="3">
        <name>Zn(2+)</name>
        <dbReference type="ChEBI" id="CHEBI:29105"/>
    </cofactor>
    <text evidence="3">Binds 1 zinc ion per subunit.</text>
</comment>
<dbReference type="NCBIfam" id="TIGR00157">
    <property type="entry name" value="ribosome small subunit-dependent GTPase A"/>
    <property type="match status" value="1"/>
</dbReference>
<keyword evidence="3" id="KW-0694">RNA-binding</keyword>
<evidence type="ECO:0000256" key="1">
    <source>
        <dbReference type="ARBA" id="ARBA00022741"/>
    </source>
</evidence>
<name>A0ABT7BXD7_9CYAN</name>
<feature type="binding site" evidence="3">
    <location>
        <position position="271"/>
    </location>
    <ligand>
        <name>Zn(2+)</name>
        <dbReference type="ChEBI" id="CHEBI:29105"/>
    </ligand>
</feature>
<feature type="binding site" evidence="3">
    <location>
        <position position="258"/>
    </location>
    <ligand>
        <name>Zn(2+)</name>
        <dbReference type="ChEBI" id="CHEBI:29105"/>
    </ligand>
</feature>
<dbReference type="Pfam" id="PF03193">
    <property type="entry name" value="RsgA_GTPase"/>
    <property type="match status" value="1"/>
</dbReference>
<dbReference type="PANTHER" id="PTHR32120">
    <property type="entry name" value="SMALL RIBOSOMAL SUBUNIT BIOGENESIS GTPASE RSGA"/>
    <property type="match status" value="1"/>
</dbReference>
<dbReference type="InterPro" id="IPR030378">
    <property type="entry name" value="G_CP_dom"/>
</dbReference>
<feature type="region of interest" description="Disordered" evidence="4">
    <location>
        <begin position="293"/>
        <end position="313"/>
    </location>
</feature>
<keyword evidence="3" id="KW-0479">Metal-binding</keyword>
<feature type="compositionally biased region" description="Basic and acidic residues" evidence="4">
    <location>
        <begin position="295"/>
        <end position="307"/>
    </location>
</feature>
<dbReference type="NCBIfam" id="NF008932">
    <property type="entry name" value="PRK12289.1"/>
    <property type="match status" value="1"/>
</dbReference>
<evidence type="ECO:0000259" key="5">
    <source>
        <dbReference type="PROSITE" id="PS50936"/>
    </source>
</evidence>
<comment type="subunit">
    <text evidence="3">Monomer. Associates with 30S ribosomal subunit, binds 16S rRNA.</text>
</comment>
<dbReference type="InterPro" id="IPR012340">
    <property type="entry name" value="NA-bd_OB-fold"/>
</dbReference>
<proteinExistence type="inferred from homology"/>
<evidence type="ECO:0000256" key="4">
    <source>
        <dbReference type="SAM" id="MobiDB-lite"/>
    </source>
</evidence>
<keyword evidence="3" id="KW-0690">Ribosome biogenesis</keyword>
<keyword evidence="3" id="KW-0963">Cytoplasm</keyword>
<dbReference type="HAMAP" id="MF_01820">
    <property type="entry name" value="GTPase_RsgA"/>
    <property type="match status" value="1"/>
</dbReference>
<comment type="similarity">
    <text evidence="3">Belongs to the TRAFAC class YlqF/YawG GTPase family. RsgA subfamily.</text>
</comment>
<feature type="binding site" evidence="3">
    <location>
        <position position="263"/>
    </location>
    <ligand>
        <name>Zn(2+)</name>
        <dbReference type="ChEBI" id="CHEBI:29105"/>
    </ligand>
</feature>
<dbReference type="PROSITE" id="PS50936">
    <property type="entry name" value="ENGC_GTPASE"/>
    <property type="match status" value="1"/>
</dbReference>
<dbReference type="InterPro" id="IPR004881">
    <property type="entry name" value="Ribosome_biogen_GTPase_RsgA"/>
</dbReference>
<dbReference type="EC" id="3.6.1.-" evidence="3"/>
<dbReference type="SUPFAM" id="SSF52540">
    <property type="entry name" value="P-loop containing nucleoside triphosphate hydrolases"/>
    <property type="match status" value="1"/>
</dbReference>
<keyword evidence="3 7" id="KW-0378">Hydrolase</keyword>
<dbReference type="InterPro" id="IPR010914">
    <property type="entry name" value="RsgA_GTPase_dom"/>
</dbReference>
<feature type="binding site" evidence="3">
    <location>
        <begin position="124"/>
        <end position="127"/>
    </location>
    <ligand>
        <name>GTP</name>
        <dbReference type="ChEBI" id="CHEBI:37565"/>
    </ligand>
</feature>
<keyword evidence="1 3" id="KW-0547">Nucleotide-binding</keyword>
<protein>
    <recommendedName>
        <fullName evidence="3">Small ribosomal subunit biogenesis GTPase RsgA</fullName>
        <ecNumber evidence="3">3.6.1.-</ecNumber>
    </recommendedName>
</protein>
<accession>A0ABT7BXD7</accession>
<gene>
    <name evidence="3 7" type="primary">rsgA</name>
    <name evidence="7" type="ORF">PMH09_11735</name>
</gene>
<keyword evidence="8" id="KW-1185">Reference proteome</keyword>
<dbReference type="Proteomes" id="UP001232992">
    <property type="component" value="Unassembled WGS sequence"/>
</dbReference>
<dbReference type="InterPro" id="IPR027417">
    <property type="entry name" value="P-loop_NTPase"/>
</dbReference>
<comment type="subcellular location">
    <subcellularLocation>
        <location evidence="3">Cytoplasm</location>
    </subcellularLocation>
</comment>
<dbReference type="RefSeq" id="WP_283758509.1">
    <property type="nucleotide sequence ID" value="NZ_JAQOSQ010000010.1"/>
</dbReference>
<evidence type="ECO:0000313" key="8">
    <source>
        <dbReference type="Proteomes" id="UP001232992"/>
    </source>
</evidence>
<feature type="binding site" evidence="3">
    <location>
        <position position="265"/>
    </location>
    <ligand>
        <name>Zn(2+)</name>
        <dbReference type="ChEBI" id="CHEBI:29105"/>
    </ligand>
</feature>
<dbReference type="SUPFAM" id="SSF50249">
    <property type="entry name" value="Nucleic acid-binding proteins"/>
    <property type="match status" value="1"/>
</dbReference>
<dbReference type="CDD" id="cd01854">
    <property type="entry name" value="YjeQ_EngC"/>
    <property type="match status" value="1"/>
</dbReference>
<feature type="domain" description="EngC GTPase" evidence="5">
    <location>
        <begin position="84"/>
        <end position="231"/>
    </location>
</feature>
<evidence type="ECO:0000256" key="3">
    <source>
        <dbReference type="HAMAP-Rule" id="MF_01820"/>
    </source>
</evidence>
<feature type="domain" description="CP-type G" evidence="6">
    <location>
        <begin position="75"/>
        <end position="233"/>
    </location>
</feature>